<name>A0A095SKP5_9GAMM</name>
<accession>A0A095SKP5</accession>
<gene>
    <name evidence="1" type="ORF">Y5S_01665</name>
</gene>
<dbReference type="EMBL" id="ARXV01000005">
    <property type="protein sequence ID" value="KGD65231.1"/>
    <property type="molecule type" value="Genomic_DNA"/>
</dbReference>
<protein>
    <submittedName>
        <fullName evidence="1">Uncharacterized protein</fullName>
    </submittedName>
</protein>
<sequence>MVAGTLLYPIWGKPAAAWPAIVDADWIVVILLNVSAGETFPRTDVAGYVMALSYRLEILAAPDFCREAFQ</sequence>
<proteinExistence type="predicted"/>
<evidence type="ECO:0000313" key="1">
    <source>
        <dbReference type="EMBL" id="KGD65231.1"/>
    </source>
</evidence>
<organism evidence="1 2">
    <name type="scientific">Alcanivorax nanhaiticus</name>
    <dbReference type="NCBI Taxonomy" id="1177154"/>
    <lineage>
        <taxon>Bacteria</taxon>
        <taxon>Pseudomonadati</taxon>
        <taxon>Pseudomonadota</taxon>
        <taxon>Gammaproteobacteria</taxon>
        <taxon>Oceanospirillales</taxon>
        <taxon>Alcanivoracaceae</taxon>
        <taxon>Alcanivorax</taxon>
    </lineage>
</organism>
<dbReference type="STRING" id="1177154.Y5S_01665"/>
<reference evidence="1 2" key="1">
    <citation type="submission" date="2012-09" db="EMBL/GenBank/DDBJ databases">
        <title>Genome Sequence of alkane-degrading Bacterium Alcanivorax sp. 19-m-6.</title>
        <authorList>
            <person name="Lai Q."/>
            <person name="Shao Z."/>
        </authorList>
    </citation>
    <scope>NUCLEOTIDE SEQUENCE [LARGE SCALE GENOMIC DNA]</scope>
    <source>
        <strain evidence="1 2">19-m-6</strain>
    </source>
</reference>
<evidence type="ECO:0000313" key="2">
    <source>
        <dbReference type="Proteomes" id="UP000029444"/>
    </source>
</evidence>
<dbReference type="Proteomes" id="UP000029444">
    <property type="component" value="Unassembled WGS sequence"/>
</dbReference>
<dbReference type="PATRIC" id="fig|1177154.3.peg.1695"/>
<dbReference type="AlphaFoldDB" id="A0A095SKP5"/>
<keyword evidence="2" id="KW-1185">Reference proteome</keyword>
<comment type="caution">
    <text evidence="1">The sequence shown here is derived from an EMBL/GenBank/DDBJ whole genome shotgun (WGS) entry which is preliminary data.</text>
</comment>